<evidence type="ECO:0000313" key="2">
    <source>
        <dbReference type="EMBL" id="GGC68705.1"/>
    </source>
</evidence>
<protein>
    <submittedName>
        <fullName evidence="2">Uncharacterized protein</fullName>
    </submittedName>
</protein>
<evidence type="ECO:0000256" key="1">
    <source>
        <dbReference type="SAM" id="Phobius"/>
    </source>
</evidence>
<reference evidence="2" key="1">
    <citation type="journal article" date="2014" name="Int. J. Syst. Evol. Microbiol.">
        <title>Complete genome sequence of Corynebacterium casei LMG S-19264T (=DSM 44701T), isolated from a smear-ripened cheese.</title>
        <authorList>
            <consortium name="US DOE Joint Genome Institute (JGI-PGF)"/>
            <person name="Walter F."/>
            <person name="Albersmeier A."/>
            <person name="Kalinowski J."/>
            <person name="Ruckert C."/>
        </authorList>
    </citation>
    <scope>NUCLEOTIDE SEQUENCE</scope>
    <source>
        <strain evidence="2">CGMCC 1.12919</strain>
    </source>
</reference>
<dbReference type="Proteomes" id="UP000637002">
    <property type="component" value="Unassembled WGS sequence"/>
</dbReference>
<keyword evidence="1" id="KW-0472">Membrane</keyword>
<gene>
    <name evidence="2" type="ORF">GCM10010994_29100</name>
</gene>
<accession>A0A916UDF1</accession>
<keyword evidence="1" id="KW-1133">Transmembrane helix</keyword>
<feature type="transmembrane region" description="Helical" evidence="1">
    <location>
        <begin position="9"/>
        <end position="33"/>
    </location>
</feature>
<dbReference type="EMBL" id="BMGG01000005">
    <property type="protein sequence ID" value="GGC68705.1"/>
    <property type="molecule type" value="Genomic_DNA"/>
</dbReference>
<keyword evidence="1" id="KW-0812">Transmembrane</keyword>
<name>A0A916UDF1_9HYPH</name>
<comment type="caution">
    <text evidence="2">The sequence shown here is derived from an EMBL/GenBank/DDBJ whole genome shotgun (WGS) entry which is preliminary data.</text>
</comment>
<sequence>MHDRGDKWVWIAIVAAAVLAAASIYLALMVTAFSGERYPARPLDNRPEPAGQVRLAIVVPVDGATRD</sequence>
<dbReference type="RefSeq" id="WP_188609914.1">
    <property type="nucleotide sequence ID" value="NZ_BMGG01000005.1"/>
</dbReference>
<dbReference type="AlphaFoldDB" id="A0A916UDF1"/>
<evidence type="ECO:0000313" key="3">
    <source>
        <dbReference type="Proteomes" id="UP000637002"/>
    </source>
</evidence>
<keyword evidence="3" id="KW-1185">Reference proteome</keyword>
<organism evidence="2 3">
    <name type="scientific">Chelatococcus reniformis</name>
    <dbReference type="NCBI Taxonomy" id="1494448"/>
    <lineage>
        <taxon>Bacteria</taxon>
        <taxon>Pseudomonadati</taxon>
        <taxon>Pseudomonadota</taxon>
        <taxon>Alphaproteobacteria</taxon>
        <taxon>Hyphomicrobiales</taxon>
        <taxon>Chelatococcaceae</taxon>
        <taxon>Chelatococcus</taxon>
    </lineage>
</organism>
<proteinExistence type="predicted"/>
<reference evidence="2" key="2">
    <citation type="submission" date="2020-09" db="EMBL/GenBank/DDBJ databases">
        <authorList>
            <person name="Sun Q."/>
            <person name="Zhou Y."/>
        </authorList>
    </citation>
    <scope>NUCLEOTIDE SEQUENCE</scope>
    <source>
        <strain evidence="2">CGMCC 1.12919</strain>
    </source>
</reference>